<dbReference type="GO" id="GO:0005737">
    <property type="term" value="C:cytoplasm"/>
    <property type="evidence" value="ECO:0007669"/>
    <property type="project" value="UniProtKB-SubCell"/>
</dbReference>
<dbReference type="NCBIfam" id="TIGR01143">
    <property type="entry name" value="murF"/>
    <property type="match status" value="1"/>
</dbReference>
<dbReference type="GO" id="GO:0005524">
    <property type="term" value="F:ATP binding"/>
    <property type="evidence" value="ECO:0007669"/>
    <property type="project" value="UniProtKB-UniRule"/>
</dbReference>
<reference evidence="16" key="1">
    <citation type="submission" date="2016-04" db="EMBL/GenBank/DDBJ databases">
        <authorList>
            <person name="Chen L."/>
            <person name="Zhuang W."/>
            <person name="Wang G."/>
        </authorList>
    </citation>
    <scope>NUCLEOTIDE SEQUENCE [LARGE SCALE GENOMIC DNA]</scope>
    <source>
        <strain evidence="16">17621</strain>
    </source>
</reference>
<dbReference type="InterPro" id="IPR000713">
    <property type="entry name" value="Mur_ligase_N"/>
</dbReference>
<evidence type="ECO:0000256" key="9">
    <source>
        <dbReference type="ARBA" id="ARBA00023316"/>
    </source>
</evidence>
<keyword evidence="3 10" id="KW-0132">Cell division</keyword>
<keyword evidence="1 10" id="KW-0963">Cytoplasm</keyword>
<feature type="domain" description="Mur ligase central" evidence="14">
    <location>
        <begin position="96"/>
        <end position="280"/>
    </location>
</feature>
<feature type="binding site" evidence="10">
    <location>
        <begin position="98"/>
        <end position="104"/>
    </location>
    <ligand>
        <name>ATP</name>
        <dbReference type="ChEBI" id="CHEBI:30616"/>
    </ligand>
</feature>
<keyword evidence="4 10" id="KW-0547">Nucleotide-binding</keyword>
<name>A0A1V9EY10_9BACT</name>
<evidence type="ECO:0000256" key="6">
    <source>
        <dbReference type="ARBA" id="ARBA00022960"/>
    </source>
</evidence>
<dbReference type="RefSeq" id="WP_081199658.1">
    <property type="nucleotide sequence ID" value="NZ_FOCZ01000001.1"/>
</dbReference>
<protein>
    <recommendedName>
        <fullName evidence="10 11">UDP-N-acetylmuramoyl-tripeptide--D-alanyl-D-alanine ligase</fullName>
        <ecNumber evidence="10 11">6.3.2.10</ecNumber>
    </recommendedName>
    <alternativeName>
        <fullName evidence="10">D-alanyl-D-alanine-adding enzyme</fullName>
    </alternativeName>
</protein>
<evidence type="ECO:0000256" key="10">
    <source>
        <dbReference type="HAMAP-Rule" id="MF_02019"/>
    </source>
</evidence>
<dbReference type="GO" id="GO:0008766">
    <property type="term" value="F:UDP-N-acetylmuramoylalanyl-D-glutamyl-2,6-diaminopimelate-D-alanyl-D-alanine ligase activity"/>
    <property type="evidence" value="ECO:0007669"/>
    <property type="project" value="RHEA"/>
</dbReference>
<dbReference type="HAMAP" id="MF_02019">
    <property type="entry name" value="MurF"/>
    <property type="match status" value="1"/>
</dbReference>
<keyword evidence="2 10" id="KW-0436">Ligase</keyword>
<evidence type="ECO:0000256" key="7">
    <source>
        <dbReference type="ARBA" id="ARBA00022984"/>
    </source>
</evidence>
<dbReference type="EMBL" id="LVXG01000012">
    <property type="protein sequence ID" value="OQP51021.1"/>
    <property type="molecule type" value="Genomic_DNA"/>
</dbReference>
<dbReference type="GO" id="GO:0009252">
    <property type="term" value="P:peptidoglycan biosynthetic process"/>
    <property type="evidence" value="ECO:0007669"/>
    <property type="project" value="UniProtKB-UniRule"/>
</dbReference>
<feature type="domain" description="Mur ligase C-terminal" evidence="13">
    <location>
        <begin position="304"/>
        <end position="381"/>
    </location>
</feature>
<dbReference type="SUPFAM" id="SSF53623">
    <property type="entry name" value="MurD-like peptide ligases, catalytic domain"/>
    <property type="match status" value="1"/>
</dbReference>
<dbReference type="SUPFAM" id="SSF53244">
    <property type="entry name" value="MurD-like peptide ligases, peptide-binding domain"/>
    <property type="match status" value="1"/>
</dbReference>
<evidence type="ECO:0000256" key="3">
    <source>
        <dbReference type="ARBA" id="ARBA00022618"/>
    </source>
</evidence>
<dbReference type="AlphaFoldDB" id="A0A1V9EY10"/>
<keyword evidence="7 10" id="KW-0573">Peptidoglycan synthesis</keyword>
<dbReference type="Gene3D" id="3.40.1190.10">
    <property type="entry name" value="Mur-like, catalytic domain"/>
    <property type="match status" value="1"/>
</dbReference>
<dbReference type="UniPathway" id="UPA00219"/>
<dbReference type="PANTHER" id="PTHR43024:SF1">
    <property type="entry name" value="UDP-N-ACETYLMURAMOYL-TRIPEPTIDE--D-ALANYL-D-ALANINE LIGASE"/>
    <property type="match status" value="1"/>
</dbReference>
<dbReference type="InterPro" id="IPR004101">
    <property type="entry name" value="Mur_ligase_C"/>
</dbReference>
<dbReference type="PANTHER" id="PTHR43024">
    <property type="entry name" value="UDP-N-ACETYLMURAMOYL-TRIPEPTIDE--D-ALANYL-D-ALANINE LIGASE"/>
    <property type="match status" value="1"/>
</dbReference>
<evidence type="ECO:0000256" key="5">
    <source>
        <dbReference type="ARBA" id="ARBA00022840"/>
    </source>
</evidence>
<dbReference type="Pfam" id="PF02875">
    <property type="entry name" value="Mur_ligase_C"/>
    <property type="match status" value="1"/>
</dbReference>
<proteinExistence type="inferred from homology"/>
<dbReference type="InterPro" id="IPR035911">
    <property type="entry name" value="MurE/MurF_N"/>
</dbReference>
<comment type="pathway">
    <text evidence="10 11">Cell wall biogenesis; peptidoglycan biosynthesis.</text>
</comment>
<evidence type="ECO:0000259" key="13">
    <source>
        <dbReference type="Pfam" id="PF02875"/>
    </source>
</evidence>
<dbReference type="STRING" id="354355.SAMN05660816_00099"/>
<dbReference type="GO" id="GO:0047480">
    <property type="term" value="F:UDP-N-acetylmuramoyl-tripeptide-D-alanyl-D-alanine ligase activity"/>
    <property type="evidence" value="ECO:0007669"/>
    <property type="project" value="UniProtKB-UniRule"/>
</dbReference>
<dbReference type="InterPro" id="IPR051046">
    <property type="entry name" value="MurCDEF_CellWall_CoF430Synth"/>
</dbReference>
<evidence type="ECO:0000259" key="12">
    <source>
        <dbReference type="Pfam" id="PF01225"/>
    </source>
</evidence>
<dbReference type="SUPFAM" id="SSF63418">
    <property type="entry name" value="MurE/MurF N-terminal domain"/>
    <property type="match status" value="1"/>
</dbReference>
<comment type="caution">
    <text evidence="15">The sequence shown here is derived from an EMBL/GenBank/DDBJ whole genome shotgun (WGS) entry which is preliminary data.</text>
</comment>
<dbReference type="GO" id="GO:0071555">
    <property type="term" value="P:cell wall organization"/>
    <property type="evidence" value="ECO:0007669"/>
    <property type="project" value="UniProtKB-KW"/>
</dbReference>
<evidence type="ECO:0000256" key="8">
    <source>
        <dbReference type="ARBA" id="ARBA00023306"/>
    </source>
</evidence>
<keyword evidence="8 10" id="KW-0131">Cell cycle</keyword>
<evidence type="ECO:0000256" key="2">
    <source>
        <dbReference type="ARBA" id="ARBA00022598"/>
    </source>
</evidence>
<dbReference type="EC" id="6.3.2.10" evidence="10 11"/>
<comment type="function">
    <text evidence="10 11">Involved in cell wall formation. Catalyzes the final step in the synthesis of UDP-N-acetylmuramoyl-pentapeptide, the precursor of murein.</text>
</comment>
<sequence>MTIDQLYNIYRQYPSVQTDTRKLKSGDLFFALKGPNFNGNQFASVALEAGSAYAVVDDPGLAGTDSRIIVVDDVLTTLQQLAKHHRQQFNIPFIAITGSNGKTTTKELVHAVLSTGYKTYTTQGNLNNHIGIPLTILSVKDDAEMAVIEMGANHLGEIASYCEYTLPTHGIITNCGKAHLEGFGSIEGVRKGKGELYDYLREYGGTVFAMWDYDYLHTMSKGIATIVKYGTINTADVQGAVQQSEPFLTVSISKGVHIPIVKTQLVGAYNLPNVLVAITAGKYFNIPDEKIRASIEHYTPSNSRSQLIEKDGNKFILDAYNANPTSMRAAIENFANIQSDNKVLMLGGMAELGAESLQEHEGIINLIKQHHWKAVVLVGGDFLKLDHPYIKMVNSIEAAAWFKEQSFTDTYFLIKGSRSMQMEKVLSS</sequence>
<organism evidence="15 16">
    <name type="scientific">Niastella yeongjuensis</name>
    <dbReference type="NCBI Taxonomy" id="354355"/>
    <lineage>
        <taxon>Bacteria</taxon>
        <taxon>Pseudomonadati</taxon>
        <taxon>Bacteroidota</taxon>
        <taxon>Chitinophagia</taxon>
        <taxon>Chitinophagales</taxon>
        <taxon>Chitinophagaceae</taxon>
        <taxon>Niastella</taxon>
    </lineage>
</organism>
<dbReference type="InterPro" id="IPR013221">
    <property type="entry name" value="Mur_ligase_cen"/>
</dbReference>
<dbReference type="GO" id="GO:0008360">
    <property type="term" value="P:regulation of cell shape"/>
    <property type="evidence" value="ECO:0007669"/>
    <property type="project" value="UniProtKB-KW"/>
</dbReference>
<evidence type="ECO:0000313" key="16">
    <source>
        <dbReference type="Proteomes" id="UP000192610"/>
    </source>
</evidence>
<comment type="similarity">
    <text evidence="10">Belongs to the MurCDEF family. MurF subfamily.</text>
</comment>
<evidence type="ECO:0000259" key="14">
    <source>
        <dbReference type="Pfam" id="PF08245"/>
    </source>
</evidence>
<dbReference type="OrthoDB" id="9801978at2"/>
<evidence type="ECO:0000256" key="4">
    <source>
        <dbReference type="ARBA" id="ARBA00022741"/>
    </source>
</evidence>
<dbReference type="InterPro" id="IPR005863">
    <property type="entry name" value="UDP-N-AcMur_synth"/>
</dbReference>
<gene>
    <name evidence="10" type="primary">murF</name>
    <name evidence="15" type="ORF">A4H97_04175</name>
</gene>
<dbReference type="Pfam" id="PF08245">
    <property type="entry name" value="Mur_ligase_M"/>
    <property type="match status" value="1"/>
</dbReference>
<keyword evidence="5 10" id="KW-0067">ATP-binding</keyword>
<keyword evidence="6 10" id="KW-0133">Cell shape</keyword>
<dbReference type="InterPro" id="IPR036615">
    <property type="entry name" value="Mur_ligase_C_dom_sf"/>
</dbReference>
<keyword evidence="9 10" id="KW-0961">Cell wall biogenesis/degradation</keyword>
<evidence type="ECO:0000313" key="15">
    <source>
        <dbReference type="EMBL" id="OQP51021.1"/>
    </source>
</evidence>
<accession>A0A1V9EY10</accession>
<dbReference type="Gene3D" id="3.40.1390.10">
    <property type="entry name" value="MurE/MurF, N-terminal domain"/>
    <property type="match status" value="1"/>
</dbReference>
<feature type="domain" description="Mur ligase N-terminal catalytic" evidence="12">
    <location>
        <begin position="15"/>
        <end position="85"/>
    </location>
</feature>
<keyword evidence="16" id="KW-1185">Reference proteome</keyword>
<dbReference type="Gene3D" id="3.90.190.20">
    <property type="entry name" value="Mur ligase, C-terminal domain"/>
    <property type="match status" value="1"/>
</dbReference>
<comment type="subcellular location">
    <subcellularLocation>
        <location evidence="10 11">Cytoplasm</location>
    </subcellularLocation>
</comment>
<dbReference type="InterPro" id="IPR036565">
    <property type="entry name" value="Mur-like_cat_sf"/>
</dbReference>
<comment type="catalytic activity">
    <reaction evidence="10 11">
        <text>D-alanyl-D-alanine + UDP-N-acetyl-alpha-D-muramoyl-L-alanyl-gamma-D-glutamyl-meso-2,6-diaminopimelate + ATP = UDP-N-acetyl-alpha-D-muramoyl-L-alanyl-gamma-D-glutamyl-meso-2,6-diaminopimeloyl-D-alanyl-D-alanine + ADP + phosphate + H(+)</text>
        <dbReference type="Rhea" id="RHEA:28374"/>
        <dbReference type="ChEBI" id="CHEBI:15378"/>
        <dbReference type="ChEBI" id="CHEBI:30616"/>
        <dbReference type="ChEBI" id="CHEBI:43474"/>
        <dbReference type="ChEBI" id="CHEBI:57822"/>
        <dbReference type="ChEBI" id="CHEBI:61386"/>
        <dbReference type="ChEBI" id="CHEBI:83905"/>
        <dbReference type="ChEBI" id="CHEBI:456216"/>
        <dbReference type="EC" id="6.3.2.10"/>
    </reaction>
</comment>
<dbReference type="Pfam" id="PF01225">
    <property type="entry name" value="Mur_ligase"/>
    <property type="match status" value="1"/>
</dbReference>
<evidence type="ECO:0000256" key="11">
    <source>
        <dbReference type="RuleBase" id="RU004136"/>
    </source>
</evidence>
<dbReference type="Proteomes" id="UP000192610">
    <property type="component" value="Unassembled WGS sequence"/>
</dbReference>
<dbReference type="GO" id="GO:0051301">
    <property type="term" value="P:cell division"/>
    <property type="evidence" value="ECO:0007669"/>
    <property type="project" value="UniProtKB-KW"/>
</dbReference>
<evidence type="ECO:0000256" key="1">
    <source>
        <dbReference type="ARBA" id="ARBA00022490"/>
    </source>
</evidence>